<keyword evidence="1" id="KW-0963">Cytoplasm</keyword>
<evidence type="ECO:0000313" key="3">
    <source>
        <dbReference type="EMBL" id="KAG8553000.1"/>
    </source>
</evidence>
<dbReference type="AlphaFoldDB" id="A0AAV6ZWX9"/>
<dbReference type="Proteomes" id="UP000824782">
    <property type="component" value="Unassembled WGS sequence"/>
</dbReference>
<reference evidence="3" key="1">
    <citation type="thesis" date="2020" institute="ProQuest LLC" country="789 East Eisenhower Parkway, Ann Arbor, MI, USA">
        <title>Comparative Genomics and Chromosome Evolution.</title>
        <authorList>
            <person name="Mudd A.B."/>
        </authorList>
    </citation>
    <scope>NUCLEOTIDE SEQUENCE</scope>
    <source>
        <strain evidence="3">237g6f4</strain>
        <tissue evidence="3">Blood</tissue>
    </source>
</reference>
<dbReference type="SUPFAM" id="SSF54001">
    <property type="entry name" value="Cysteine proteinases"/>
    <property type="match status" value="1"/>
</dbReference>
<proteinExistence type="predicted"/>
<feature type="region of interest" description="Disordered" evidence="2">
    <location>
        <begin position="151"/>
        <end position="186"/>
    </location>
</feature>
<sequence length="186" mass="20985">MHRILGADPLLKLQSEGQRVQESYCYQIFIEKQQGMNVPNVQQLLEQSFHHSRLKLAEVPSCFIIQMPRFGKEYKMFSKIVPSLELDVTDLLSDSPRECVVCGTLATHECAECFLGVLLSDSGLKQYCRPCNERVTYNPFNYPVMSQPGITHHSGLLSPQGPFTSQEEGPPPRPPEGPRGLPRDVR</sequence>
<dbReference type="PANTHER" id="PTHR11830">
    <property type="entry name" value="40S RIBOSOMAL PROTEIN S3A"/>
    <property type="match status" value="1"/>
</dbReference>
<evidence type="ECO:0000256" key="1">
    <source>
        <dbReference type="ARBA" id="ARBA00022490"/>
    </source>
</evidence>
<organism evidence="3 4">
    <name type="scientific">Engystomops pustulosus</name>
    <name type="common">Tungara frog</name>
    <name type="synonym">Physalaemus pustulosus</name>
    <dbReference type="NCBI Taxonomy" id="76066"/>
    <lineage>
        <taxon>Eukaryota</taxon>
        <taxon>Metazoa</taxon>
        <taxon>Chordata</taxon>
        <taxon>Craniata</taxon>
        <taxon>Vertebrata</taxon>
        <taxon>Euteleostomi</taxon>
        <taxon>Amphibia</taxon>
        <taxon>Batrachia</taxon>
        <taxon>Anura</taxon>
        <taxon>Neobatrachia</taxon>
        <taxon>Hyloidea</taxon>
        <taxon>Leptodactylidae</taxon>
        <taxon>Leiuperinae</taxon>
        <taxon>Engystomops</taxon>
    </lineage>
</organism>
<name>A0AAV6ZWX9_ENGPU</name>
<comment type="caution">
    <text evidence="3">The sequence shown here is derived from an EMBL/GenBank/DDBJ whole genome shotgun (WGS) entry which is preliminary data.</text>
</comment>
<accession>A0AAV6ZWX9</accession>
<dbReference type="InterPro" id="IPR038765">
    <property type="entry name" value="Papain-like_cys_pep_sf"/>
</dbReference>
<dbReference type="EMBL" id="WNYA01000010">
    <property type="protein sequence ID" value="KAG8553000.1"/>
    <property type="molecule type" value="Genomic_DNA"/>
</dbReference>
<evidence type="ECO:0000313" key="4">
    <source>
        <dbReference type="Proteomes" id="UP000824782"/>
    </source>
</evidence>
<evidence type="ECO:0000256" key="2">
    <source>
        <dbReference type="SAM" id="MobiDB-lite"/>
    </source>
</evidence>
<protein>
    <submittedName>
        <fullName evidence="3">Uncharacterized protein</fullName>
    </submittedName>
</protein>
<keyword evidence="4" id="KW-1185">Reference proteome</keyword>
<dbReference type="Gene3D" id="3.90.70.10">
    <property type="entry name" value="Cysteine proteinases"/>
    <property type="match status" value="1"/>
</dbReference>
<gene>
    <name evidence="3" type="ORF">GDO81_003209</name>
</gene>